<feature type="region of interest" description="Disordered" evidence="1">
    <location>
        <begin position="1"/>
        <end position="27"/>
    </location>
</feature>
<dbReference type="Proteomes" id="UP000052232">
    <property type="component" value="Unassembled WGS sequence"/>
</dbReference>
<comment type="caution">
    <text evidence="2">The sequence shown here is derived from an EMBL/GenBank/DDBJ whole genome shotgun (WGS) entry which is preliminary data.</text>
</comment>
<keyword evidence="3" id="KW-1185">Reference proteome</keyword>
<evidence type="ECO:0000313" key="2">
    <source>
        <dbReference type="EMBL" id="KMS58637.1"/>
    </source>
</evidence>
<organism evidence="2 3">
    <name type="scientific">Sphingobium cupriresistens LL01</name>
    <dbReference type="NCBI Taxonomy" id="1420583"/>
    <lineage>
        <taxon>Bacteria</taxon>
        <taxon>Pseudomonadati</taxon>
        <taxon>Pseudomonadota</taxon>
        <taxon>Alphaproteobacteria</taxon>
        <taxon>Sphingomonadales</taxon>
        <taxon>Sphingomonadaceae</taxon>
        <taxon>Sphingobium</taxon>
    </lineage>
</organism>
<gene>
    <name evidence="2" type="ORF">V473_00530</name>
</gene>
<reference evidence="2 3" key="1">
    <citation type="journal article" date="2015" name="G3 (Bethesda)">
        <title>Insights into Ongoing Evolution of the Hexachlorocyclohexane Catabolic Pathway from Comparative Genomics of Ten Sphingomonadaceae Strains.</title>
        <authorList>
            <person name="Pearce S.L."/>
            <person name="Oakeshott J.G."/>
            <person name="Pandey G."/>
        </authorList>
    </citation>
    <scope>NUCLEOTIDE SEQUENCE [LARGE SCALE GENOMIC DNA]</scope>
    <source>
        <strain evidence="2 3">LL01</strain>
    </source>
</reference>
<dbReference type="AlphaFoldDB" id="A0A0J7Y4Q5"/>
<evidence type="ECO:0000256" key="1">
    <source>
        <dbReference type="SAM" id="MobiDB-lite"/>
    </source>
</evidence>
<protein>
    <submittedName>
        <fullName evidence="2">Uncharacterized protein</fullName>
    </submittedName>
</protein>
<dbReference type="EMBL" id="JACT01000001">
    <property type="protein sequence ID" value="KMS58637.1"/>
    <property type="molecule type" value="Genomic_DNA"/>
</dbReference>
<evidence type="ECO:0000313" key="3">
    <source>
        <dbReference type="Proteomes" id="UP000052232"/>
    </source>
</evidence>
<accession>A0A0J7Y4Q5</accession>
<name>A0A0J7Y4Q5_9SPHN</name>
<sequence>MQRGHKSTEYVSIDGAKPIRPSPQSPFVESAQADLVTAMAMADDDNTPLTTRP</sequence>
<proteinExistence type="predicted"/>